<dbReference type="Ensembl" id="ENSORLT00020035463.1">
    <property type="protein sequence ID" value="ENSORLP00020020101.1"/>
    <property type="gene ID" value="ENSORLG00020021104.1"/>
</dbReference>
<proteinExistence type="predicted"/>
<evidence type="ECO:0000313" key="4">
    <source>
        <dbReference type="Ensembl" id="ENSORLP00020020101.1"/>
    </source>
</evidence>
<accession>A0A3P9LHB8</accession>
<evidence type="ECO:0000259" key="3">
    <source>
        <dbReference type="PROSITE" id="PS50222"/>
    </source>
</evidence>
<dbReference type="Proteomes" id="UP000265180">
    <property type="component" value="Chromosome 1"/>
</dbReference>
<dbReference type="GO" id="GO:0005509">
    <property type="term" value="F:calcium ion binding"/>
    <property type="evidence" value="ECO:0007669"/>
    <property type="project" value="InterPro"/>
</dbReference>
<reference evidence="4 5" key="2">
    <citation type="submission" date="2017-04" db="EMBL/GenBank/DDBJ databases">
        <title>CpG methylation of centromeres and impact of large insertions on vertebrate speciation.</title>
        <authorList>
            <person name="Ichikawa K."/>
            <person name="Yoshimura J."/>
            <person name="Morishita S."/>
        </authorList>
    </citation>
    <scope>NUCLEOTIDE SEQUENCE</scope>
    <source>
        <strain evidence="4 5">HNI</strain>
    </source>
</reference>
<evidence type="ECO:0000313" key="5">
    <source>
        <dbReference type="Proteomes" id="UP000265180"/>
    </source>
</evidence>
<reference evidence="4" key="3">
    <citation type="submission" date="2025-08" db="UniProtKB">
        <authorList>
            <consortium name="Ensembl"/>
        </authorList>
    </citation>
    <scope>IDENTIFICATION</scope>
    <source>
        <strain evidence="4">HNI</strain>
    </source>
</reference>
<dbReference type="Pfam" id="PF13405">
    <property type="entry name" value="EF-hand_6"/>
    <property type="match status" value="1"/>
</dbReference>
<evidence type="ECO:0000256" key="1">
    <source>
        <dbReference type="ARBA" id="ARBA00022723"/>
    </source>
</evidence>
<protein>
    <recommendedName>
        <fullName evidence="3">EF-hand domain-containing protein</fullName>
    </recommendedName>
</protein>
<dbReference type="Gene3D" id="1.10.238.10">
    <property type="entry name" value="EF-hand"/>
    <property type="match status" value="1"/>
</dbReference>
<keyword evidence="2" id="KW-0106">Calcium</keyword>
<dbReference type="AlphaFoldDB" id="A0A3P9LHB8"/>
<dbReference type="PROSITE" id="PS50222">
    <property type="entry name" value="EF_HAND_2"/>
    <property type="match status" value="1"/>
</dbReference>
<feature type="domain" description="EF-hand" evidence="3">
    <location>
        <begin position="27"/>
        <end position="62"/>
    </location>
</feature>
<dbReference type="InterPro" id="IPR018247">
    <property type="entry name" value="EF_Hand_1_Ca_BS"/>
</dbReference>
<evidence type="ECO:0000256" key="2">
    <source>
        <dbReference type="ARBA" id="ARBA00022837"/>
    </source>
</evidence>
<dbReference type="InterPro" id="IPR002048">
    <property type="entry name" value="EF_hand_dom"/>
</dbReference>
<sequence>MLAKLTSIMDSPPPPTPNCREFKVFWEKMKNWIMLFLAFDTDRSGKMSSYELRSALKAAGESPDCCRRFGLKDFKTVLSCGLCRAGVFQAMDKFKRGRKMTDLVFYIIGKTHSDFSLIPLF</sequence>
<keyword evidence="1" id="KW-0479">Metal-binding</keyword>
<organism evidence="4 5">
    <name type="scientific">Oryzias latipes</name>
    <name type="common">Japanese rice fish</name>
    <name type="synonym">Japanese killifish</name>
    <dbReference type="NCBI Taxonomy" id="8090"/>
    <lineage>
        <taxon>Eukaryota</taxon>
        <taxon>Metazoa</taxon>
        <taxon>Chordata</taxon>
        <taxon>Craniata</taxon>
        <taxon>Vertebrata</taxon>
        <taxon>Euteleostomi</taxon>
        <taxon>Actinopterygii</taxon>
        <taxon>Neopterygii</taxon>
        <taxon>Teleostei</taxon>
        <taxon>Neoteleostei</taxon>
        <taxon>Acanthomorphata</taxon>
        <taxon>Ovalentaria</taxon>
        <taxon>Atherinomorphae</taxon>
        <taxon>Beloniformes</taxon>
        <taxon>Adrianichthyidae</taxon>
        <taxon>Oryziinae</taxon>
        <taxon>Oryzias</taxon>
    </lineage>
</organism>
<reference key="1">
    <citation type="journal article" date="2007" name="Nature">
        <title>The medaka draft genome and insights into vertebrate genome evolution.</title>
        <authorList>
            <person name="Kasahara M."/>
            <person name="Naruse K."/>
            <person name="Sasaki S."/>
            <person name="Nakatani Y."/>
            <person name="Qu W."/>
            <person name="Ahsan B."/>
            <person name="Yamada T."/>
            <person name="Nagayasu Y."/>
            <person name="Doi K."/>
            <person name="Kasai Y."/>
            <person name="Jindo T."/>
            <person name="Kobayashi D."/>
            <person name="Shimada A."/>
            <person name="Toyoda A."/>
            <person name="Kuroki Y."/>
            <person name="Fujiyama A."/>
            <person name="Sasaki T."/>
            <person name="Shimizu A."/>
            <person name="Asakawa S."/>
            <person name="Shimizu N."/>
            <person name="Hashimoto S."/>
            <person name="Yang J."/>
            <person name="Lee Y."/>
            <person name="Matsushima K."/>
            <person name="Sugano S."/>
            <person name="Sakaizumi M."/>
            <person name="Narita T."/>
            <person name="Ohishi K."/>
            <person name="Haga S."/>
            <person name="Ohta F."/>
            <person name="Nomoto H."/>
            <person name="Nogata K."/>
            <person name="Morishita T."/>
            <person name="Endo T."/>
            <person name="Shin-I T."/>
            <person name="Takeda H."/>
            <person name="Morishita S."/>
            <person name="Kohara Y."/>
        </authorList>
    </citation>
    <scope>NUCLEOTIDE SEQUENCE [LARGE SCALE GENOMIC DNA]</scope>
    <source>
        <strain>Hd-rR</strain>
    </source>
</reference>
<dbReference type="InterPro" id="IPR011992">
    <property type="entry name" value="EF-hand-dom_pair"/>
</dbReference>
<reference evidence="4" key="4">
    <citation type="submission" date="2025-09" db="UniProtKB">
        <authorList>
            <consortium name="Ensembl"/>
        </authorList>
    </citation>
    <scope>IDENTIFICATION</scope>
    <source>
        <strain evidence="4">HNI</strain>
    </source>
</reference>
<dbReference type="PROSITE" id="PS00018">
    <property type="entry name" value="EF_HAND_1"/>
    <property type="match status" value="1"/>
</dbReference>
<name>A0A3P9LHB8_ORYLA</name>
<dbReference type="SUPFAM" id="SSF47473">
    <property type="entry name" value="EF-hand"/>
    <property type="match status" value="1"/>
</dbReference>